<dbReference type="OrthoDB" id="5872525at2759"/>
<dbReference type="AlphaFoldDB" id="A0A090N0E9"/>
<keyword evidence="2" id="KW-1133">Transmembrane helix</keyword>
<feature type="region of interest" description="Disordered" evidence="1">
    <location>
        <begin position="95"/>
        <end position="120"/>
    </location>
</feature>
<keyword evidence="2" id="KW-0472">Membrane</keyword>
<dbReference type="RefSeq" id="XP_024509764.1">
    <property type="nucleotide sequence ID" value="XM_024644178.1"/>
</dbReference>
<proteinExistence type="predicted"/>
<reference evidence="5" key="3">
    <citation type="submission" date="2020-12" db="UniProtKB">
        <authorList>
            <consortium name="WormBaseParasite"/>
        </authorList>
    </citation>
    <scope>IDENTIFICATION</scope>
</reference>
<organism evidence="3">
    <name type="scientific">Strongyloides ratti</name>
    <name type="common">Parasitic roundworm</name>
    <dbReference type="NCBI Taxonomy" id="34506"/>
    <lineage>
        <taxon>Eukaryota</taxon>
        <taxon>Metazoa</taxon>
        <taxon>Ecdysozoa</taxon>
        <taxon>Nematoda</taxon>
        <taxon>Chromadorea</taxon>
        <taxon>Rhabditida</taxon>
        <taxon>Tylenchina</taxon>
        <taxon>Panagrolaimomorpha</taxon>
        <taxon>Strongyloidoidea</taxon>
        <taxon>Strongyloididae</taxon>
        <taxon>Strongyloides</taxon>
    </lineage>
</organism>
<dbReference type="WormBase" id="SRAE_2000519500">
    <property type="protein sequence ID" value="SRP10313"/>
    <property type="gene ID" value="WBGene00265452"/>
</dbReference>
<reference evidence="3" key="1">
    <citation type="submission" date="2014-09" db="EMBL/GenBank/DDBJ databases">
        <authorList>
            <person name="Aslett A.Martin."/>
        </authorList>
    </citation>
    <scope>NUCLEOTIDE SEQUENCE</scope>
    <source>
        <strain evidence="3">ED321 Heterogonic</strain>
    </source>
</reference>
<sequence length="236" mass="26201">MSNHRLFTSNLKLNTTIVPSTGGIILNSPTNIISQSNETLLNGIKFSDQKNSTLGRINKIHTSTTGFTALILLVLGILFFLFLCFIIGRCMGEEENDRRPRKRGHKSKFSIQLKKKSPTSDNNEILHQKRVYEIQAEEGCYSAPPSIYDVSDDKLIVPSPAPIIVEKSSSSDEFPTPEIIINGIDTTTDNTDNNEKPKNKALEAIMKRKATTSDTPPALINVLKKRAMLKKNGDTN</sequence>
<evidence type="ECO:0000313" key="4">
    <source>
        <dbReference type="Proteomes" id="UP000035682"/>
    </source>
</evidence>
<dbReference type="EMBL" id="LN609529">
    <property type="protein sequence ID" value="CEF70567.1"/>
    <property type="molecule type" value="Genomic_DNA"/>
</dbReference>
<feature type="compositionally biased region" description="Basic residues" evidence="1">
    <location>
        <begin position="99"/>
        <end position="117"/>
    </location>
</feature>
<protein>
    <submittedName>
        <fullName evidence="3 5">Uncharacterized protein</fullName>
    </submittedName>
</protein>
<feature type="transmembrane region" description="Helical" evidence="2">
    <location>
        <begin position="67"/>
        <end position="92"/>
    </location>
</feature>
<evidence type="ECO:0000313" key="5">
    <source>
        <dbReference type="WBParaSite" id="SRAE_2000519500.1"/>
    </source>
</evidence>
<evidence type="ECO:0000256" key="2">
    <source>
        <dbReference type="SAM" id="Phobius"/>
    </source>
</evidence>
<keyword evidence="2" id="KW-0812">Transmembrane</keyword>
<keyword evidence="4" id="KW-1185">Reference proteome</keyword>
<dbReference type="WBParaSite" id="SRAE_2000519500.1">
    <property type="protein sequence ID" value="SRAE_2000519500.1"/>
    <property type="gene ID" value="WBGene00265452"/>
</dbReference>
<evidence type="ECO:0000313" key="3">
    <source>
        <dbReference type="EMBL" id="CEF70567.1"/>
    </source>
</evidence>
<accession>A0A090N0E9</accession>
<name>A0A090N0E9_STRRB</name>
<evidence type="ECO:0000313" key="6">
    <source>
        <dbReference type="WormBase" id="SRAE_2000519500"/>
    </source>
</evidence>
<dbReference type="CTD" id="36382945"/>
<dbReference type="GeneID" id="36382945"/>
<gene>
    <name evidence="3 5 6" type="ORF">SRAE_2000519500</name>
</gene>
<dbReference type="Proteomes" id="UP000035682">
    <property type="component" value="Unplaced"/>
</dbReference>
<reference evidence="4" key="2">
    <citation type="submission" date="2014-09" db="EMBL/GenBank/DDBJ databases">
        <authorList>
            <person name="Martin A.A."/>
        </authorList>
    </citation>
    <scope>NUCLEOTIDE SEQUENCE</scope>
    <source>
        <strain evidence="4">ED321</strain>
    </source>
</reference>
<evidence type="ECO:0000256" key="1">
    <source>
        <dbReference type="SAM" id="MobiDB-lite"/>
    </source>
</evidence>